<evidence type="ECO:0000313" key="1">
    <source>
        <dbReference type="EMBL" id="OTG34917.1"/>
    </source>
</evidence>
<accession>A0A251VGZ7</accession>
<keyword evidence="2" id="KW-1185">Reference proteome</keyword>
<dbReference type="AlphaFoldDB" id="A0A251VGZ7"/>
<gene>
    <name evidence="1" type="ORF">HannXRQ_Chr02g0051101</name>
</gene>
<dbReference type="Proteomes" id="UP000215914">
    <property type="component" value="Chromosome 2"/>
</dbReference>
<evidence type="ECO:0000313" key="2">
    <source>
        <dbReference type="Proteomes" id="UP000215914"/>
    </source>
</evidence>
<name>A0A251VGZ7_HELAN</name>
<protein>
    <submittedName>
        <fullName evidence="1">Uncharacterized protein</fullName>
    </submittedName>
</protein>
<reference evidence="2" key="1">
    <citation type="journal article" date="2017" name="Nature">
        <title>The sunflower genome provides insights into oil metabolism, flowering and Asterid evolution.</title>
        <authorList>
            <person name="Badouin H."/>
            <person name="Gouzy J."/>
            <person name="Grassa C.J."/>
            <person name="Murat F."/>
            <person name="Staton S.E."/>
            <person name="Cottret L."/>
            <person name="Lelandais-Briere C."/>
            <person name="Owens G.L."/>
            <person name="Carrere S."/>
            <person name="Mayjonade B."/>
            <person name="Legrand L."/>
            <person name="Gill N."/>
            <person name="Kane N.C."/>
            <person name="Bowers J.E."/>
            <person name="Hubner S."/>
            <person name="Bellec A."/>
            <person name="Berard A."/>
            <person name="Berges H."/>
            <person name="Blanchet N."/>
            <person name="Boniface M.C."/>
            <person name="Brunel D."/>
            <person name="Catrice O."/>
            <person name="Chaidir N."/>
            <person name="Claudel C."/>
            <person name="Donnadieu C."/>
            <person name="Faraut T."/>
            <person name="Fievet G."/>
            <person name="Helmstetter N."/>
            <person name="King M."/>
            <person name="Knapp S.J."/>
            <person name="Lai Z."/>
            <person name="Le Paslier M.C."/>
            <person name="Lippi Y."/>
            <person name="Lorenzon L."/>
            <person name="Mandel J.R."/>
            <person name="Marage G."/>
            <person name="Marchand G."/>
            <person name="Marquand E."/>
            <person name="Bret-Mestries E."/>
            <person name="Morien E."/>
            <person name="Nambeesan S."/>
            <person name="Nguyen T."/>
            <person name="Pegot-Espagnet P."/>
            <person name="Pouilly N."/>
            <person name="Raftis F."/>
            <person name="Sallet E."/>
            <person name="Schiex T."/>
            <person name="Thomas J."/>
            <person name="Vandecasteele C."/>
            <person name="Vares D."/>
            <person name="Vear F."/>
            <person name="Vautrin S."/>
            <person name="Crespi M."/>
            <person name="Mangin B."/>
            <person name="Burke J.M."/>
            <person name="Salse J."/>
            <person name="Munos S."/>
            <person name="Vincourt P."/>
            <person name="Rieseberg L.H."/>
            <person name="Langlade N.B."/>
        </authorList>
    </citation>
    <scope>NUCLEOTIDE SEQUENCE [LARGE SCALE GENOMIC DNA]</scope>
    <source>
        <strain evidence="2">cv. SF193</strain>
    </source>
</reference>
<dbReference type="InParanoid" id="A0A251VGZ7"/>
<proteinExistence type="predicted"/>
<sequence length="242" mass="28462">MGDTNLDNGSVWSIKLLKRLNLIIHCNNTKLQLPFFFFDALGRTPKPTHQHFKFSILQFNIQPGVKDRIRGDPVLADRQGPHPNAFNHSFFRLVVAQQIDQEIFLIETHHCEICVKMETRNASELPNNQREIRIKEEKGRLLTLVDFVLAAIFESNSNVRLELRILARYATFSRCIRVMRSFKFRGCDFYLDESQSLNCVYFMLMFVSFKQCFMLLDCNFRCMCRRLKTTLCYSCFKTYING</sequence>
<organism evidence="1 2">
    <name type="scientific">Helianthus annuus</name>
    <name type="common">Common sunflower</name>
    <dbReference type="NCBI Taxonomy" id="4232"/>
    <lineage>
        <taxon>Eukaryota</taxon>
        <taxon>Viridiplantae</taxon>
        <taxon>Streptophyta</taxon>
        <taxon>Embryophyta</taxon>
        <taxon>Tracheophyta</taxon>
        <taxon>Spermatophyta</taxon>
        <taxon>Magnoliopsida</taxon>
        <taxon>eudicotyledons</taxon>
        <taxon>Gunneridae</taxon>
        <taxon>Pentapetalae</taxon>
        <taxon>asterids</taxon>
        <taxon>campanulids</taxon>
        <taxon>Asterales</taxon>
        <taxon>Asteraceae</taxon>
        <taxon>Asteroideae</taxon>
        <taxon>Heliantheae alliance</taxon>
        <taxon>Heliantheae</taxon>
        <taxon>Helianthus</taxon>
    </lineage>
</organism>
<dbReference type="EMBL" id="CM007891">
    <property type="protein sequence ID" value="OTG34917.1"/>
    <property type="molecule type" value="Genomic_DNA"/>
</dbReference>